<organism evidence="11 12">
    <name type="scientific">Toxocara canis</name>
    <name type="common">Canine roundworm</name>
    <dbReference type="NCBI Taxonomy" id="6265"/>
    <lineage>
        <taxon>Eukaryota</taxon>
        <taxon>Metazoa</taxon>
        <taxon>Ecdysozoa</taxon>
        <taxon>Nematoda</taxon>
        <taxon>Chromadorea</taxon>
        <taxon>Rhabditida</taxon>
        <taxon>Spirurina</taxon>
        <taxon>Ascaridomorpha</taxon>
        <taxon>Ascaridoidea</taxon>
        <taxon>Toxocaridae</taxon>
        <taxon>Toxocara</taxon>
    </lineage>
</organism>
<feature type="transmembrane region" description="Helical" evidence="9">
    <location>
        <begin position="6"/>
        <end position="24"/>
    </location>
</feature>
<dbReference type="GO" id="GO:0022841">
    <property type="term" value="F:potassium ion leak channel activity"/>
    <property type="evidence" value="ECO:0007669"/>
    <property type="project" value="TreeGrafter"/>
</dbReference>
<dbReference type="EMBL" id="JPKZ01003182">
    <property type="protein sequence ID" value="KHN72998.1"/>
    <property type="molecule type" value="Genomic_DNA"/>
</dbReference>
<dbReference type="PANTHER" id="PTHR11003">
    <property type="entry name" value="POTASSIUM CHANNEL, SUBFAMILY K"/>
    <property type="match status" value="1"/>
</dbReference>
<feature type="compositionally biased region" description="Basic residues" evidence="8">
    <location>
        <begin position="204"/>
        <end position="216"/>
    </location>
</feature>
<keyword evidence="3 9" id="KW-0812">Transmembrane</keyword>
<name>A0A0B2UUB8_TOXCA</name>
<dbReference type="STRING" id="6265.A0A0B2UUB8"/>
<feature type="domain" description="Potassium channel" evidence="10">
    <location>
        <begin position="101"/>
        <end position="159"/>
    </location>
</feature>
<evidence type="ECO:0000256" key="6">
    <source>
        <dbReference type="ARBA" id="ARBA00023136"/>
    </source>
</evidence>
<dbReference type="GO" id="GO:0005886">
    <property type="term" value="C:plasma membrane"/>
    <property type="evidence" value="ECO:0007669"/>
    <property type="project" value="TreeGrafter"/>
</dbReference>
<evidence type="ECO:0000256" key="3">
    <source>
        <dbReference type="ARBA" id="ARBA00022692"/>
    </source>
</evidence>
<dbReference type="Proteomes" id="UP000031036">
    <property type="component" value="Unassembled WGS sequence"/>
</dbReference>
<dbReference type="InterPro" id="IPR003280">
    <property type="entry name" value="2pore_dom_K_chnl"/>
</dbReference>
<proteinExistence type="predicted"/>
<evidence type="ECO:0000256" key="7">
    <source>
        <dbReference type="ARBA" id="ARBA00023303"/>
    </source>
</evidence>
<feature type="transmembrane region" description="Helical" evidence="9">
    <location>
        <begin position="104"/>
        <end position="125"/>
    </location>
</feature>
<evidence type="ECO:0000256" key="1">
    <source>
        <dbReference type="ARBA" id="ARBA00004141"/>
    </source>
</evidence>
<gene>
    <name evidence="11" type="primary">unc-58</name>
    <name evidence="11" type="ORF">Tcan_12890</name>
</gene>
<comment type="caution">
    <text evidence="11">The sequence shown here is derived from an EMBL/GenBank/DDBJ whole genome shotgun (WGS) entry which is preliminary data.</text>
</comment>
<dbReference type="OrthoDB" id="297496at2759"/>
<dbReference type="GO" id="GO:0030322">
    <property type="term" value="P:stabilization of membrane potential"/>
    <property type="evidence" value="ECO:0007669"/>
    <property type="project" value="TreeGrafter"/>
</dbReference>
<dbReference type="Pfam" id="PF07885">
    <property type="entry name" value="Ion_trans_2"/>
    <property type="match status" value="1"/>
</dbReference>
<evidence type="ECO:0000256" key="8">
    <source>
        <dbReference type="SAM" id="MobiDB-lite"/>
    </source>
</evidence>
<evidence type="ECO:0000256" key="2">
    <source>
        <dbReference type="ARBA" id="ARBA00022448"/>
    </source>
</evidence>
<dbReference type="Gene3D" id="1.10.287.70">
    <property type="match status" value="1"/>
</dbReference>
<dbReference type="GO" id="GO:0015271">
    <property type="term" value="F:outward rectifier potassium channel activity"/>
    <property type="evidence" value="ECO:0007669"/>
    <property type="project" value="TreeGrafter"/>
</dbReference>
<feature type="transmembrane region" description="Helical" evidence="9">
    <location>
        <begin position="286"/>
        <end position="308"/>
    </location>
</feature>
<keyword evidence="5" id="KW-0406">Ion transport</keyword>
<feature type="transmembrane region" description="Helical" evidence="9">
    <location>
        <begin position="131"/>
        <end position="152"/>
    </location>
</feature>
<reference evidence="11 12" key="1">
    <citation type="submission" date="2014-11" db="EMBL/GenBank/DDBJ databases">
        <title>Genetic blueprint of the zoonotic pathogen Toxocara canis.</title>
        <authorList>
            <person name="Zhu X.-Q."/>
            <person name="Korhonen P.K."/>
            <person name="Cai H."/>
            <person name="Young N.D."/>
            <person name="Nejsum P."/>
            <person name="von Samson-Himmelstjerna G."/>
            <person name="Boag P.R."/>
            <person name="Tan P."/>
            <person name="Li Q."/>
            <person name="Min J."/>
            <person name="Yang Y."/>
            <person name="Wang X."/>
            <person name="Fang X."/>
            <person name="Hall R.S."/>
            <person name="Hofmann A."/>
            <person name="Sternberg P.W."/>
            <person name="Jex A.R."/>
            <person name="Gasser R.B."/>
        </authorList>
    </citation>
    <scope>NUCLEOTIDE SEQUENCE [LARGE SCALE GENOMIC DNA]</scope>
    <source>
        <strain evidence="11">PN_DK_2014</strain>
    </source>
</reference>
<keyword evidence="7" id="KW-0407">Ion channel</keyword>
<dbReference type="OMA" id="KMALPHV"/>
<evidence type="ECO:0000256" key="4">
    <source>
        <dbReference type="ARBA" id="ARBA00022989"/>
    </source>
</evidence>
<sequence>MALPHVGLYFFLFLYLLGGAWTFARIEDTADRAHQFEKLERVRKAYRKIAVAASEACPLSARNPHFRSRIYTSLSKLSSLMEGREFLLNADDESQNKELFSPRWTTMSSILYALSILTTTGYAYATPSTLLGQWVAIGYGLLGIPLMVLAAVDIGRFLSDVVITTYGRYRKMWERLMRACGCAEKKRQIVELVETKAIQVQSHTLRRSTKSSKNRPKRPEKPRPAKRLPLSVNASILLIFCMLGGLVYIGAGGQKTFIEAFFVTFNLVANLTMAEMPNDLNHVLTLFYILIFVTFGLAVLSMCGELAASELKSLFLKIHYFGRKIDWRRNKKEQLEVEVREMLKIIEAIRKRHPEKGKISSADILQYIHEMNGGARGSIVCIKHERRDTIAFMPQTIEALKFADEMDLDDNSHRSTSRIEYEVYREPSPVDI</sequence>
<evidence type="ECO:0000313" key="11">
    <source>
        <dbReference type="EMBL" id="KHN72998.1"/>
    </source>
</evidence>
<evidence type="ECO:0000256" key="5">
    <source>
        <dbReference type="ARBA" id="ARBA00023065"/>
    </source>
</evidence>
<keyword evidence="4 9" id="KW-1133">Transmembrane helix</keyword>
<dbReference type="InterPro" id="IPR013099">
    <property type="entry name" value="K_chnl_dom"/>
</dbReference>
<dbReference type="SUPFAM" id="SSF81324">
    <property type="entry name" value="Voltage-gated potassium channels"/>
    <property type="match status" value="1"/>
</dbReference>
<feature type="transmembrane region" description="Helical" evidence="9">
    <location>
        <begin position="228"/>
        <end position="251"/>
    </location>
</feature>
<evidence type="ECO:0000256" key="9">
    <source>
        <dbReference type="SAM" id="Phobius"/>
    </source>
</evidence>
<protein>
    <submittedName>
        <fullName evidence="11">Uncoordinated protein 58</fullName>
    </submittedName>
</protein>
<keyword evidence="12" id="KW-1185">Reference proteome</keyword>
<evidence type="ECO:0000259" key="10">
    <source>
        <dbReference type="Pfam" id="PF07885"/>
    </source>
</evidence>
<accession>A0A0B2UUB8</accession>
<evidence type="ECO:0000313" key="12">
    <source>
        <dbReference type="Proteomes" id="UP000031036"/>
    </source>
</evidence>
<feature type="region of interest" description="Disordered" evidence="8">
    <location>
        <begin position="202"/>
        <end position="225"/>
    </location>
</feature>
<feature type="transmembrane region" description="Helical" evidence="9">
    <location>
        <begin position="257"/>
        <end position="274"/>
    </location>
</feature>
<dbReference type="AlphaFoldDB" id="A0A0B2UUB8"/>
<keyword evidence="6 9" id="KW-0472">Membrane</keyword>
<keyword evidence="2" id="KW-0813">Transport</keyword>
<dbReference type="PANTHER" id="PTHR11003:SF296">
    <property type="entry name" value="POTASSIUM CHANNEL DOMAIN-CONTAINING PROTEIN"/>
    <property type="match status" value="1"/>
</dbReference>
<comment type="subcellular location">
    <subcellularLocation>
        <location evidence="1">Membrane</location>
        <topology evidence="1">Multi-pass membrane protein</topology>
    </subcellularLocation>
</comment>